<organism evidence="1 2">
    <name type="scientific">Phytophthora fragariaefolia</name>
    <dbReference type="NCBI Taxonomy" id="1490495"/>
    <lineage>
        <taxon>Eukaryota</taxon>
        <taxon>Sar</taxon>
        <taxon>Stramenopiles</taxon>
        <taxon>Oomycota</taxon>
        <taxon>Peronosporomycetes</taxon>
        <taxon>Peronosporales</taxon>
        <taxon>Peronosporaceae</taxon>
        <taxon>Phytophthora</taxon>
    </lineage>
</organism>
<dbReference type="OrthoDB" id="129419at2759"/>
<name>A0A9W6YB08_9STRA</name>
<sequence length="119" mass="12967">MNKNLLSVPQINRSGQFKVVFDGAEMHIALKKSKKIEASADLIDGLYWLRVPSFAANSVAKASVNAVDLHARMGHAPNDVLRKMVSNGMLTDEGRLGILHLLVVVLDTAEAWSEAREGT</sequence>
<comment type="caution">
    <text evidence="1">The sequence shown here is derived from an EMBL/GenBank/DDBJ whole genome shotgun (WGS) entry which is preliminary data.</text>
</comment>
<dbReference type="EMBL" id="BSXT01004356">
    <property type="protein sequence ID" value="GMF57462.1"/>
    <property type="molecule type" value="Genomic_DNA"/>
</dbReference>
<accession>A0A9W6YB08</accession>
<gene>
    <name evidence="1" type="ORF">Pfra01_002451300</name>
</gene>
<protein>
    <submittedName>
        <fullName evidence="1">Unnamed protein product</fullName>
    </submittedName>
</protein>
<proteinExistence type="predicted"/>
<keyword evidence="2" id="KW-1185">Reference proteome</keyword>
<dbReference type="AlphaFoldDB" id="A0A9W6YB08"/>
<dbReference type="Proteomes" id="UP001165121">
    <property type="component" value="Unassembled WGS sequence"/>
</dbReference>
<evidence type="ECO:0000313" key="2">
    <source>
        <dbReference type="Proteomes" id="UP001165121"/>
    </source>
</evidence>
<evidence type="ECO:0000313" key="1">
    <source>
        <dbReference type="EMBL" id="GMF57462.1"/>
    </source>
</evidence>
<reference evidence="1" key="1">
    <citation type="submission" date="2023-04" db="EMBL/GenBank/DDBJ databases">
        <title>Phytophthora fragariaefolia NBRC 109709.</title>
        <authorList>
            <person name="Ichikawa N."/>
            <person name="Sato H."/>
            <person name="Tonouchi N."/>
        </authorList>
    </citation>
    <scope>NUCLEOTIDE SEQUENCE</scope>
    <source>
        <strain evidence="1">NBRC 109709</strain>
    </source>
</reference>